<sequence length="213" mass="22015">MRTGYSPDIDVEGPPPPPMSSPSHDHPLPPPRVEEVSDGVHAYLQPDGSGPRSSAARARASRSSPTACRATSAPGHRTSSGAARSAGPRRTTGSRGFFGSSRGPRGAPGRRGPVETAGRRTSASGAACLTPSGQPVPRLRRARRTAARRADRPGRRRARRDHLQRRPAAVVPGLIATGGPSIPGYDPGCTRSLPGGRSWVSGSASSSSRSAPS</sequence>
<dbReference type="EMBL" id="SMKQ01000002">
    <property type="protein sequence ID" value="TDD56910.1"/>
    <property type="molecule type" value="Genomic_DNA"/>
</dbReference>
<organism evidence="2 3">
    <name type="scientific">Nonomuraea terrae</name>
    <dbReference type="NCBI Taxonomy" id="2530383"/>
    <lineage>
        <taxon>Bacteria</taxon>
        <taxon>Bacillati</taxon>
        <taxon>Actinomycetota</taxon>
        <taxon>Actinomycetes</taxon>
        <taxon>Streptosporangiales</taxon>
        <taxon>Streptosporangiaceae</taxon>
        <taxon>Nonomuraea</taxon>
    </lineage>
</organism>
<accession>A0A4R4ZFU5</accession>
<dbReference type="AlphaFoldDB" id="A0A4R4ZFU5"/>
<evidence type="ECO:0000313" key="3">
    <source>
        <dbReference type="Proteomes" id="UP000295302"/>
    </source>
</evidence>
<comment type="caution">
    <text evidence="2">The sequence shown here is derived from an EMBL/GenBank/DDBJ whole genome shotgun (WGS) entry which is preliminary data.</text>
</comment>
<evidence type="ECO:0000313" key="2">
    <source>
        <dbReference type="EMBL" id="TDD56910.1"/>
    </source>
</evidence>
<evidence type="ECO:0000256" key="1">
    <source>
        <dbReference type="SAM" id="MobiDB-lite"/>
    </source>
</evidence>
<feature type="compositionally biased region" description="Low complexity" evidence="1">
    <location>
        <begin position="195"/>
        <end position="213"/>
    </location>
</feature>
<dbReference type="Proteomes" id="UP000295302">
    <property type="component" value="Unassembled WGS sequence"/>
</dbReference>
<name>A0A4R4ZFU5_9ACTN</name>
<keyword evidence="3" id="KW-1185">Reference proteome</keyword>
<reference evidence="2 3" key="1">
    <citation type="submission" date="2019-03" db="EMBL/GenBank/DDBJ databases">
        <title>Draft genome sequences of novel Actinobacteria.</title>
        <authorList>
            <person name="Sahin N."/>
            <person name="Ay H."/>
            <person name="Saygin H."/>
        </authorList>
    </citation>
    <scope>NUCLEOTIDE SEQUENCE [LARGE SCALE GENOMIC DNA]</scope>
    <source>
        <strain evidence="2 3">CH32</strain>
    </source>
</reference>
<proteinExistence type="predicted"/>
<gene>
    <name evidence="2" type="ORF">E1286_00975</name>
</gene>
<feature type="compositionally biased region" description="Low complexity" evidence="1">
    <location>
        <begin position="88"/>
        <end position="111"/>
    </location>
</feature>
<feature type="compositionally biased region" description="Basic and acidic residues" evidence="1">
    <location>
        <begin position="23"/>
        <end position="35"/>
    </location>
</feature>
<feature type="compositionally biased region" description="Basic residues" evidence="1">
    <location>
        <begin position="138"/>
        <end position="147"/>
    </location>
</feature>
<protein>
    <submittedName>
        <fullName evidence="2">Uncharacterized protein</fullName>
    </submittedName>
</protein>
<feature type="region of interest" description="Disordered" evidence="1">
    <location>
        <begin position="1"/>
        <end position="213"/>
    </location>
</feature>
<feature type="compositionally biased region" description="Low complexity" evidence="1">
    <location>
        <begin position="48"/>
        <end position="73"/>
    </location>
</feature>
<feature type="compositionally biased region" description="Basic residues" evidence="1">
    <location>
        <begin position="154"/>
        <end position="165"/>
    </location>
</feature>